<reference evidence="1 2" key="1">
    <citation type="submission" date="2019-08" db="EMBL/GenBank/DDBJ databases">
        <authorList>
            <person name="Hu J."/>
        </authorList>
    </citation>
    <scope>NUCLEOTIDE SEQUENCE [LARGE SCALE GENOMIC DNA]</scope>
    <source>
        <strain evidence="1 2">NEAU-184</strain>
    </source>
</reference>
<evidence type="ECO:0000313" key="1">
    <source>
        <dbReference type="EMBL" id="TYL53166.1"/>
    </source>
</evidence>
<gene>
    <name evidence="1" type="ORF">FYC51_05560</name>
</gene>
<organism evidence="1 2">
    <name type="scientific">Agromyces mariniharenae</name>
    <dbReference type="NCBI Taxonomy" id="2604423"/>
    <lineage>
        <taxon>Bacteria</taxon>
        <taxon>Bacillati</taxon>
        <taxon>Actinomycetota</taxon>
        <taxon>Actinomycetes</taxon>
        <taxon>Micrococcales</taxon>
        <taxon>Microbacteriaceae</taxon>
        <taxon>Agromyces</taxon>
    </lineage>
</organism>
<dbReference type="AlphaFoldDB" id="A0A5S4V2I7"/>
<sequence length="307" mass="34313">MKKIANPDYFDRYFALEVPSDDIPDSVVDAGYRAIVVGMTDDNVERIASALRHNTRLAVRKLESRFDQTQAPQDADALLLWLAGQMKEVPIGPDLFGPRRSVEGLCVRLYLQLTPTDEAVVRVVDKIAASPAGLSLVSLLTGQARTHSFYGSEADIQARRAAYPAGSARYGTLIAEAFNENGHTKPLDLPDDVWATIWDWREIDLEEARRWLTSQFESHGWNRLDTAARLVTTTAPVGTQQWAISDLDLVATDELMGLDELIHECEQLPRLAPEERIHPRTLATPEARRGYVRTVVDDIVAGRRPRS</sequence>
<keyword evidence="2" id="KW-1185">Reference proteome</keyword>
<name>A0A5S4V2I7_9MICO</name>
<evidence type="ECO:0000313" key="2">
    <source>
        <dbReference type="Proteomes" id="UP000325243"/>
    </source>
</evidence>
<protein>
    <submittedName>
        <fullName evidence="1">Uncharacterized protein</fullName>
    </submittedName>
</protein>
<accession>A0A5S4V2I7</accession>
<comment type="caution">
    <text evidence="1">The sequence shown here is derived from an EMBL/GenBank/DDBJ whole genome shotgun (WGS) entry which is preliminary data.</text>
</comment>
<dbReference type="Proteomes" id="UP000325243">
    <property type="component" value="Unassembled WGS sequence"/>
</dbReference>
<dbReference type="EMBL" id="VSSB01000001">
    <property type="protein sequence ID" value="TYL53166.1"/>
    <property type="molecule type" value="Genomic_DNA"/>
</dbReference>
<proteinExistence type="predicted"/>
<dbReference type="RefSeq" id="WP_148732636.1">
    <property type="nucleotide sequence ID" value="NZ_VSSB01000001.1"/>
</dbReference>